<evidence type="ECO:0000256" key="1">
    <source>
        <dbReference type="SAM" id="SignalP"/>
    </source>
</evidence>
<gene>
    <name evidence="2" type="ORF">K1W69_01940</name>
</gene>
<accession>A0AAE3CY87</accession>
<evidence type="ECO:0000313" key="3">
    <source>
        <dbReference type="Proteomes" id="UP001196509"/>
    </source>
</evidence>
<evidence type="ECO:0008006" key="4">
    <source>
        <dbReference type="Google" id="ProtNLM"/>
    </source>
</evidence>
<keyword evidence="3" id="KW-1185">Reference proteome</keyword>
<comment type="caution">
    <text evidence="2">The sequence shown here is derived from an EMBL/GenBank/DDBJ whole genome shotgun (WGS) entry which is preliminary data.</text>
</comment>
<proteinExistence type="predicted"/>
<sequence>MRKFFRLSATATALALATGAVSAADDNFAGYYVGIDDKDGSVDNLSIVEMPDGSFKITVSSSGLGFCEEGRSPGFITATGRLDGDSLVRENVVAKCVGSEETFKLSDGTYTRSDDEDVLSIQAPQGRLNYYHRISDD</sequence>
<dbReference type="Proteomes" id="UP001196509">
    <property type="component" value="Unassembled WGS sequence"/>
</dbReference>
<protein>
    <recommendedName>
        <fullName evidence="4">DUF306 domain-containing protein</fullName>
    </recommendedName>
</protein>
<name>A0AAE3CY87_9HYPH</name>
<dbReference type="AlphaFoldDB" id="A0AAE3CY87"/>
<feature type="signal peptide" evidence="1">
    <location>
        <begin position="1"/>
        <end position="23"/>
    </location>
</feature>
<reference evidence="2" key="1">
    <citation type="submission" date="2021-08" db="EMBL/GenBank/DDBJ databases">
        <title>Hoeflea bacterium WL0058 sp. nov., isolated from the sediment.</title>
        <authorList>
            <person name="Wang L."/>
            <person name="Zhang D."/>
        </authorList>
    </citation>
    <scope>NUCLEOTIDE SEQUENCE</scope>
    <source>
        <strain evidence="2">WL0058</strain>
    </source>
</reference>
<dbReference type="EMBL" id="JAICBX010000001">
    <property type="protein sequence ID" value="MBW8635930.1"/>
    <property type="molecule type" value="Genomic_DNA"/>
</dbReference>
<dbReference type="RefSeq" id="WP_220226647.1">
    <property type="nucleotide sequence ID" value="NZ_JAICBX010000001.1"/>
</dbReference>
<keyword evidence="1" id="KW-0732">Signal</keyword>
<feature type="chain" id="PRO_5042026590" description="DUF306 domain-containing protein" evidence="1">
    <location>
        <begin position="24"/>
        <end position="137"/>
    </location>
</feature>
<organism evidence="2 3">
    <name type="scientific">Flavimaribacter sediminis</name>
    <dbReference type="NCBI Taxonomy" id="2865987"/>
    <lineage>
        <taxon>Bacteria</taxon>
        <taxon>Pseudomonadati</taxon>
        <taxon>Pseudomonadota</taxon>
        <taxon>Alphaproteobacteria</taxon>
        <taxon>Hyphomicrobiales</taxon>
        <taxon>Rhizobiaceae</taxon>
        <taxon>Flavimaribacter</taxon>
    </lineage>
</organism>
<evidence type="ECO:0000313" key="2">
    <source>
        <dbReference type="EMBL" id="MBW8635930.1"/>
    </source>
</evidence>